<sequence>MAVDEAPLPGAIGISQLRVYDWPGADELCGGSPHMHLACTEGYAVTGGRGAVQTLTTEGFRRTPLGAGEVVWFTPGTIHRLINEDDLRLVVLMQNAGLPESGDAVFTFPSNILADPAAYAAASTVDPLAAEESVRRRRDLAIVGFQELVRGDAAALAAFHRAAGGLVAPKIGEWRQKWQDGPVAAAERTGRQLDALAAGDISHLTEGAVYVGEPSPAWGMCGRLQRYDTATRPSIEDIRAGSEK</sequence>
<protein>
    <submittedName>
        <fullName evidence="2">Cupin domain-containing protein</fullName>
    </submittedName>
</protein>
<comment type="caution">
    <text evidence="2">The sequence shown here is derived from an EMBL/GenBank/DDBJ whole genome shotgun (WGS) entry which is preliminary data.</text>
</comment>
<accession>A0ABN2HYN0</accession>
<dbReference type="InterPro" id="IPR014710">
    <property type="entry name" value="RmlC-like_jellyroll"/>
</dbReference>
<evidence type="ECO:0000313" key="3">
    <source>
        <dbReference type="Proteomes" id="UP001500618"/>
    </source>
</evidence>
<gene>
    <name evidence="2" type="ORF">GCM10009765_51160</name>
</gene>
<organism evidence="2 3">
    <name type="scientific">Fodinicola feengrottensis</name>
    <dbReference type="NCBI Taxonomy" id="435914"/>
    <lineage>
        <taxon>Bacteria</taxon>
        <taxon>Bacillati</taxon>
        <taxon>Actinomycetota</taxon>
        <taxon>Actinomycetes</taxon>
        <taxon>Mycobacteriales</taxon>
        <taxon>Fodinicola</taxon>
    </lineage>
</organism>
<dbReference type="InterPro" id="IPR013096">
    <property type="entry name" value="Cupin_2"/>
</dbReference>
<name>A0ABN2HYN0_9ACTN</name>
<dbReference type="Gene3D" id="2.60.120.10">
    <property type="entry name" value="Jelly Rolls"/>
    <property type="match status" value="1"/>
</dbReference>
<dbReference type="EMBL" id="BAAANY010000020">
    <property type="protein sequence ID" value="GAA1695715.1"/>
    <property type="molecule type" value="Genomic_DNA"/>
</dbReference>
<dbReference type="SUPFAM" id="SSF51182">
    <property type="entry name" value="RmlC-like cupins"/>
    <property type="match status" value="1"/>
</dbReference>
<dbReference type="Proteomes" id="UP001500618">
    <property type="component" value="Unassembled WGS sequence"/>
</dbReference>
<feature type="domain" description="Cupin type-2" evidence="1">
    <location>
        <begin position="31"/>
        <end position="92"/>
    </location>
</feature>
<keyword evidence="3" id="KW-1185">Reference proteome</keyword>
<dbReference type="Pfam" id="PF07883">
    <property type="entry name" value="Cupin_2"/>
    <property type="match status" value="1"/>
</dbReference>
<dbReference type="InterPro" id="IPR011051">
    <property type="entry name" value="RmlC_Cupin_sf"/>
</dbReference>
<reference evidence="2 3" key="1">
    <citation type="journal article" date="2019" name="Int. J. Syst. Evol. Microbiol.">
        <title>The Global Catalogue of Microorganisms (GCM) 10K type strain sequencing project: providing services to taxonomists for standard genome sequencing and annotation.</title>
        <authorList>
            <consortium name="The Broad Institute Genomics Platform"/>
            <consortium name="The Broad Institute Genome Sequencing Center for Infectious Disease"/>
            <person name="Wu L."/>
            <person name="Ma J."/>
        </authorList>
    </citation>
    <scope>NUCLEOTIDE SEQUENCE [LARGE SCALE GENOMIC DNA]</scope>
    <source>
        <strain evidence="2 3">JCM 14718</strain>
    </source>
</reference>
<evidence type="ECO:0000259" key="1">
    <source>
        <dbReference type="Pfam" id="PF07883"/>
    </source>
</evidence>
<evidence type="ECO:0000313" key="2">
    <source>
        <dbReference type="EMBL" id="GAA1695715.1"/>
    </source>
</evidence>
<proteinExistence type="predicted"/>
<dbReference type="RefSeq" id="WP_344313022.1">
    <property type="nucleotide sequence ID" value="NZ_BAAANY010000020.1"/>
</dbReference>
<dbReference type="CDD" id="cd02208">
    <property type="entry name" value="cupin_RmlC-like"/>
    <property type="match status" value="1"/>
</dbReference>